<reference evidence="7" key="1">
    <citation type="journal article" date="2019" name="Int. J. Syst. Evol. Microbiol.">
        <title>The Global Catalogue of Microorganisms (GCM) 10K type strain sequencing project: providing services to taxonomists for standard genome sequencing and annotation.</title>
        <authorList>
            <consortium name="The Broad Institute Genomics Platform"/>
            <consortium name="The Broad Institute Genome Sequencing Center for Infectious Disease"/>
            <person name="Wu L."/>
            <person name="Ma J."/>
        </authorList>
    </citation>
    <scope>NUCLEOTIDE SEQUENCE [LARGE SCALE GENOMIC DNA]</scope>
    <source>
        <strain evidence="7">JCM 19173</strain>
    </source>
</reference>
<dbReference type="InterPro" id="IPR003593">
    <property type="entry name" value="AAA+_ATPase"/>
</dbReference>
<evidence type="ECO:0000313" key="6">
    <source>
        <dbReference type="EMBL" id="GGL10569.1"/>
    </source>
</evidence>
<dbReference type="SMART" id="SM00382">
    <property type="entry name" value="AAA"/>
    <property type="match status" value="1"/>
</dbReference>
<dbReference type="InterPro" id="IPR027417">
    <property type="entry name" value="P-loop_NTPase"/>
</dbReference>
<dbReference type="Pfam" id="PF00005">
    <property type="entry name" value="ABC_tran"/>
    <property type="match status" value="1"/>
</dbReference>
<keyword evidence="3" id="KW-0547">Nucleotide-binding</keyword>
<dbReference type="PANTHER" id="PTHR43335:SF2">
    <property type="entry name" value="ABC TRANSPORTER, ATP-BINDING PROTEIN"/>
    <property type="match status" value="1"/>
</dbReference>
<sequence length="238" mass="25825">MPTLEVRDLRVRFGRTEALRGVTLELRPGVTGLVGANGAGKSTLIRTLVTLERPSAGQLVWDGQDVTRRPERLRRVLGYVPQEGGAYPQLTPTEFLQYMGAAKRLDARAVDAQIPELLDAVNLGAHARRPVGSFSGGMARRVLIAQALLGDPQLLILDEPSVGLDAEERLRFQALLRERARGTAVLLVTHLREDLDATADRLLTLEGGVITHEASEPRAARRPVRSPLVLTAAGVSRA</sequence>
<dbReference type="PROSITE" id="PS00211">
    <property type="entry name" value="ABC_TRANSPORTER_1"/>
    <property type="match status" value="1"/>
</dbReference>
<dbReference type="Proteomes" id="UP000604341">
    <property type="component" value="Unassembled WGS sequence"/>
</dbReference>
<evidence type="ECO:0000313" key="7">
    <source>
        <dbReference type="Proteomes" id="UP000604341"/>
    </source>
</evidence>
<gene>
    <name evidence="6" type="ORF">GCM10010844_31570</name>
</gene>
<evidence type="ECO:0000259" key="5">
    <source>
        <dbReference type="PROSITE" id="PS50893"/>
    </source>
</evidence>
<dbReference type="Gene3D" id="3.40.50.300">
    <property type="entry name" value="P-loop containing nucleotide triphosphate hydrolases"/>
    <property type="match status" value="1"/>
</dbReference>
<protein>
    <recommendedName>
        <fullName evidence="5">ABC transporter domain-containing protein</fullName>
    </recommendedName>
</protein>
<evidence type="ECO:0000256" key="2">
    <source>
        <dbReference type="ARBA" id="ARBA00022448"/>
    </source>
</evidence>
<evidence type="ECO:0000256" key="1">
    <source>
        <dbReference type="ARBA" id="ARBA00005417"/>
    </source>
</evidence>
<accession>A0ABQ2FN75</accession>
<comment type="similarity">
    <text evidence="1">Belongs to the ABC transporter superfamily.</text>
</comment>
<dbReference type="PROSITE" id="PS50893">
    <property type="entry name" value="ABC_TRANSPORTER_2"/>
    <property type="match status" value="1"/>
</dbReference>
<evidence type="ECO:0000256" key="4">
    <source>
        <dbReference type="ARBA" id="ARBA00022840"/>
    </source>
</evidence>
<dbReference type="InterPro" id="IPR003439">
    <property type="entry name" value="ABC_transporter-like_ATP-bd"/>
</dbReference>
<evidence type="ECO:0000256" key="3">
    <source>
        <dbReference type="ARBA" id="ARBA00022741"/>
    </source>
</evidence>
<comment type="caution">
    <text evidence="6">The sequence shown here is derived from an EMBL/GenBank/DDBJ whole genome shotgun (WGS) entry which is preliminary data.</text>
</comment>
<name>A0ABQ2FN75_9DEIO</name>
<feature type="domain" description="ABC transporter" evidence="5">
    <location>
        <begin position="4"/>
        <end position="232"/>
    </location>
</feature>
<dbReference type="EMBL" id="BMPE01000011">
    <property type="protein sequence ID" value="GGL10569.1"/>
    <property type="molecule type" value="Genomic_DNA"/>
</dbReference>
<proteinExistence type="inferred from homology"/>
<dbReference type="PANTHER" id="PTHR43335">
    <property type="entry name" value="ABC TRANSPORTER, ATP-BINDING PROTEIN"/>
    <property type="match status" value="1"/>
</dbReference>
<keyword evidence="7" id="KW-1185">Reference proteome</keyword>
<keyword evidence="2" id="KW-0813">Transport</keyword>
<dbReference type="InterPro" id="IPR017871">
    <property type="entry name" value="ABC_transporter-like_CS"/>
</dbReference>
<dbReference type="SUPFAM" id="SSF52540">
    <property type="entry name" value="P-loop containing nucleoside triphosphate hydrolases"/>
    <property type="match status" value="1"/>
</dbReference>
<organism evidence="6 7">
    <name type="scientific">Deinococcus radiotolerans</name>
    <dbReference type="NCBI Taxonomy" id="1309407"/>
    <lineage>
        <taxon>Bacteria</taxon>
        <taxon>Thermotogati</taxon>
        <taxon>Deinococcota</taxon>
        <taxon>Deinococci</taxon>
        <taxon>Deinococcales</taxon>
        <taxon>Deinococcaceae</taxon>
        <taxon>Deinococcus</taxon>
    </lineage>
</organism>
<keyword evidence="4" id="KW-0067">ATP-binding</keyword>
<dbReference type="RefSeq" id="WP_189069945.1">
    <property type="nucleotide sequence ID" value="NZ_BMPE01000011.1"/>
</dbReference>